<dbReference type="AlphaFoldDB" id="A0A2D2LX89"/>
<sequence length="199" mass="23265">MIYDQFDEDDEELDADHVLQLQAQEQSFNEAHAFAGYFRFYNWLTWLNRDHSVQLSRSASLTLTKEALRMMHIGFTDYQNSNVPKGVFFEFQPYHYAFLKSVGLNGAWLEDRGVTLVFNSVKYGDFLLRMIRIYIPIVNKQVLELIRQAKYVTLAEIQMDEDDSMVLDVTEVLSPPVPLLQQPPKSSKKNSKKRWSRAM</sequence>
<dbReference type="RefSeq" id="WP_100271001.1">
    <property type="nucleotide sequence ID" value="NZ_CP024444.1"/>
</dbReference>
<name>A0A2D2LX89_FAUOS</name>
<protein>
    <submittedName>
        <fullName evidence="2">Uncharacterized protein</fullName>
    </submittedName>
</protein>
<evidence type="ECO:0000313" key="3">
    <source>
        <dbReference type="Proteomes" id="UP000229340"/>
    </source>
</evidence>
<evidence type="ECO:0000256" key="1">
    <source>
        <dbReference type="SAM" id="MobiDB-lite"/>
    </source>
</evidence>
<proteinExistence type="predicted"/>
<feature type="compositionally biased region" description="Basic residues" evidence="1">
    <location>
        <begin position="186"/>
        <end position="199"/>
    </location>
</feature>
<accession>A0A2D2LX89</accession>
<organism evidence="2 3">
    <name type="scientific">Faucicola osloensis</name>
    <name type="common">Moraxella osloensis</name>
    <dbReference type="NCBI Taxonomy" id="34062"/>
    <lineage>
        <taxon>Bacteria</taxon>
        <taxon>Pseudomonadati</taxon>
        <taxon>Pseudomonadota</taxon>
        <taxon>Gammaproteobacteria</taxon>
        <taxon>Moraxellales</taxon>
        <taxon>Moraxellaceae</taxon>
        <taxon>Faucicola</taxon>
    </lineage>
</organism>
<gene>
    <name evidence="2" type="ORF">NP7_09690</name>
</gene>
<reference evidence="3" key="1">
    <citation type="submission" date="2017-10" db="EMBL/GenBank/DDBJ databases">
        <title>Complete genome sequence of Moraxella osloensis NP7 isolated from human skin.</title>
        <authorList>
            <person name="Lee K."/>
            <person name="Lim J.Y."/>
            <person name="Hwang I."/>
        </authorList>
    </citation>
    <scope>NUCLEOTIDE SEQUENCE [LARGE SCALE GENOMIC DNA]</scope>
    <source>
        <strain evidence="3">NP7</strain>
        <plasmid evidence="3">pnp7-1</plasmid>
    </source>
</reference>
<dbReference type="Proteomes" id="UP000229340">
    <property type="component" value="Plasmid pNP7-1"/>
</dbReference>
<evidence type="ECO:0000313" key="2">
    <source>
        <dbReference type="EMBL" id="ATR79632.1"/>
    </source>
</evidence>
<keyword evidence="2" id="KW-0614">Plasmid</keyword>
<dbReference type="EMBL" id="CP024444">
    <property type="protein sequence ID" value="ATR79632.1"/>
    <property type="molecule type" value="Genomic_DNA"/>
</dbReference>
<feature type="region of interest" description="Disordered" evidence="1">
    <location>
        <begin position="177"/>
        <end position="199"/>
    </location>
</feature>
<geneLocation type="plasmid" evidence="3">
    <name>pnp7-1</name>
</geneLocation>